<dbReference type="Pfam" id="PF04773">
    <property type="entry name" value="FecR"/>
    <property type="match status" value="1"/>
</dbReference>
<organism evidence="4 5">
    <name type="scientific">Mucilaginibacter gilvus</name>
    <dbReference type="NCBI Taxonomy" id="2305909"/>
    <lineage>
        <taxon>Bacteria</taxon>
        <taxon>Pseudomonadati</taxon>
        <taxon>Bacteroidota</taxon>
        <taxon>Sphingobacteriia</taxon>
        <taxon>Sphingobacteriales</taxon>
        <taxon>Sphingobacteriaceae</taxon>
        <taxon>Mucilaginibacter</taxon>
    </lineage>
</organism>
<dbReference type="GO" id="GO:0016989">
    <property type="term" value="F:sigma factor antagonist activity"/>
    <property type="evidence" value="ECO:0007669"/>
    <property type="project" value="TreeGrafter"/>
</dbReference>
<dbReference type="InterPro" id="IPR032508">
    <property type="entry name" value="FecR_C"/>
</dbReference>
<reference evidence="4 5" key="1">
    <citation type="submission" date="2019-01" db="EMBL/GenBank/DDBJ databases">
        <title>Mucilaginibacter antarcticum sp. nov., isolated from antarctic soil.</title>
        <authorList>
            <person name="Yan Y.-Q."/>
            <person name="Du Z.-J."/>
        </authorList>
    </citation>
    <scope>NUCLEOTIDE SEQUENCE [LARGE SCALE GENOMIC DNA]</scope>
    <source>
        <strain evidence="4 5">F01003</strain>
    </source>
</reference>
<evidence type="ECO:0000313" key="4">
    <source>
        <dbReference type="EMBL" id="RWY48044.1"/>
    </source>
</evidence>
<feature type="domain" description="FecR protein" evidence="2">
    <location>
        <begin position="139"/>
        <end position="231"/>
    </location>
</feature>
<feature type="domain" description="Protein FecR C-terminal" evidence="3">
    <location>
        <begin position="302"/>
        <end position="370"/>
    </location>
</feature>
<accession>A0A444MIV9</accession>
<dbReference type="PANTHER" id="PTHR30273:SF2">
    <property type="entry name" value="PROTEIN FECR"/>
    <property type="match status" value="1"/>
</dbReference>
<comment type="caution">
    <text evidence="4">The sequence shown here is derived from an EMBL/GenBank/DDBJ whole genome shotgun (WGS) entry which is preliminary data.</text>
</comment>
<evidence type="ECO:0000256" key="1">
    <source>
        <dbReference type="SAM" id="Phobius"/>
    </source>
</evidence>
<keyword evidence="1" id="KW-0812">Transmembrane</keyword>
<evidence type="ECO:0000313" key="5">
    <source>
        <dbReference type="Proteomes" id="UP000286701"/>
    </source>
</evidence>
<dbReference type="FunFam" id="2.60.120.1440:FF:000001">
    <property type="entry name" value="Putative anti-sigma factor"/>
    <property type="match status" value="1"/>
</dbReference>
<evidence type="ECO:0000259" key="2">
    <source>
        <dbReference type="Pfam" id="PF04773"/>
    </source>
</evidence>
<dbReference type="PANTHER" id="PTHR30273">
    <property type="entry name" value="PERIPLASMIC SIGNAL SENSOR AND SIGMA FACTOR ACTIVATOR FECR-RELATED"/>
    <property type="match status" value="1"/>
</dbReference>
<gene>
    <name evidence="4" type="ORF">EPL05_20895</name>
</gene>
<keyword evidence="5" id="KW-1185">Reference proteome</keyword>
<dbReference type="EMBL" id="SBIW01000012">
    <property type="protein sequence ID" value="RWY48044.1"/>
    <property type="molecule type" value="Genomic_DNA"/>
</dbReference>
<dbReference type="InterPro" id="IPR006860">
    <property type="entry name" value="FecR"/>
</dbReference>
<dbReference type="OrthoDB" id="1523735at2"/>
<dbReference type="InterPro" id="IPR012373">
    <property type="entry name" value="Ferrdict_sens_TM"/>
</dbReference>
<dbReference type="PIRSF" id="PIRSF018266">
    <property type="entry name" value="FecR"/>
    <property type="match status" value="1"/>
</dbReference>
<dbReference type="Gene3D" id="3.55.50.30">
    <property type="match status" value="1"/>
</dbReference>
<keyword evidence="1" id="KW-0472">Membrane</keyword>
<protein>
    <submittedName>
        <fullName evidence="4">FecR family protein</fullName>
    </submittedName>
</protein>
<dbReference type="RefSeq" id="WP_128535937.1">
    <property type="nucleotide sequence ID" value="NZ_SBIW01000012.1"/>
</dbReference>
<feature type="transmembrane region" description="Helical" evidence="1">
    <location>
        <begin position="100"/>
        <end position="123"/>
    </location>
</feature>
<name>A0A444MIV9_9SPHI</name>
<proteinExistence type="predicted"/>
<evidence type="ECO:0000259" key="3">
    <source>
        <dbReference type="Pfam" id="PF16344"/>
    </source>
</evidence>
<dbReference type="Pfam" id="PF16344">
    <property type="entry name" value="FecR_C"/>
    <property type="match status" value="1"/>
</dbReference>
<keyword evidence="1" id="KW-1133">Transmembrane helix</keyword>
<sequence>MGNDKFIELVSKHLTNDITPAESAELKHLITNFPAYKQQFDDLGMYWDHTDNEYTDDAIAFQKIQDKIKRLDDKAESEPNDSKILLPLTPKRKNKNTFRLWPVAAAAIVLVAAGSYLLNAFVFSAHTGAISTAGWQQKTTSRGAKSIITLSDGTRITLNSQSTIKYPASFSGNTREVTLTGEAYFDVKKDKEHPFIIHTDKMNVRVLGTTFNVRSYPQDTVSETTLINGAIEVTLNDRPSDRIILKPKEKLIVKNNGSGDAKKPTNAGNGGNTQVAQYVLTSLNYIGGKDSSVSETSWINNRFSFENDSFAVLAEKMERWYGVDIQFKNDKVKQYNFSGVFENDTIIQALNALRDIEKFDYKISGSTIYIY</sequence>
<dbReference type="Gene3D" id="2.60.120.1440">
    <property type="match status" value="1"/>
</dbReference>
<dbReference type="Proteomes" id="UP000286701">
    <property type="component" value="Unassembled WGS sequence"/>
</dbReference>
<dbReference type="AlphaFoldDB" id="A0A444MIV9"/>